<feature type="chain" id="PRO_5002916434" evidence="1">
    <location>
        <begin position="27"/>
        <end position="404"/>
    </location>
</feature>
<dbReference type="EMBL" id="ACLR01000088">
    <property type="protein sequence ID" value="EEK17323.1"/>
    <property type="molecule type" value="Genomic_DNA"/>
</dbReference>
<name>C2MAF6_9PORP</name>
<dbReference type="AlphaFoldDB" id="C2MAF6"/>
<dbReference type="STRING" id="596327.PORUE0001_1230"/>
<keyword evidence="1" id="KW-0732">Signal</keyword>
<dbReference type="InterPro" id="IPR023614">
    <property type="entry name" value="Porin_dom_sf"/>
</dbReference>
<protein>
    <submittedName>
        <fullName evidence="2">Phosphate-selective porin O and P</fullName>
    </submittedName>
</protein>
<comment type="caution">
    <text evidence="2">The sequence shown here is derived from an EMBL/GenBank/DDBJ whole genome shotgun (WGS) entry which is preliminary data.</text>
</comment>
<sequence>MTSTMQRRLISLLALVLLLSSTTTYAQEQVRFTFTGFVQAIAQYGSESDYIRVGNITAPHDQPTTRMGIRRGRLAAIATYGDLAARLEVNATEQKISIFNVYAEYKPHWAEGAFVKGGLMTPSFGYELPYSSSKRAAFERSHYMGDLFPGDIDMGLAMGYNGTLDQSKRWRLESTLSILSGNVDKGMNKNLPNLALRLALTEQGNNHAISFGLSGYAGTMPTPGGYYAFDKGTATLKKDRMLRTYGGAFLTSTIKHQGGQLMLTTEGIMGLQPGWQHANLAVGAKANPTPGNDLFIQRPFIAGMAQIVERIKPVDLELFGRYAYYDRNRHFDPKAVQDVKLGQLSARTEGRSHQLSTGVNYFLQEDHLRLSLQYDCFLRQQIEQQALVAAKPLHMVTVGAQYKF</sequence>
<accession>C2MAF6</accession>
<gene>
    <name evidence="2" type="ORF">PORUE0001_1230</name>
</gene>
<dbReference type="Gene3D" id="2.40.160.10">
    <property type="entry name" value="Porin"/>
    <property type="match status" value="1"/>
</dbReference>
<dbReference type="eggNOG" id="COG3746">
    <property type="taxonomic scope" value="Bacteria"/>
</dbReference>
<organism evidence="2 3">
    <name type="scientific">Porphyromonas uenonis 60-3</name>
    <dbReference type="NCBI Taxonomy" id="596327"/>
    <lineage>
        <taxon>Bacteria</taxon>
        <taxon>Pseudomonadati</taxon>
        <taxon>Bacteroidota</taxon>
        <taxon>Bacteroidia</taxon>
        <taxon>Bacteroidales</taxon>
        <taxon>Porphyromonadaceae</taxon>
        <taxon>Porphyromonas</taxon>
    </lineage>
</organism>
<feature type="signal peptide" evidence="1">
    <location>
        <begin position="1"/>
        <end position="26"/>
    </location>
</feature>
<keyword evidence="3" id="KW-1185">Reference proteome</keyword>
<dbReference type="RefSeq" id="WP_007364898.1">
    <property type="nucleotide sequence ID" value="NZ_ACLR01000088.1"/>
</dbReference>
<dbReference type="OrthoDB" id="1013474at2"/>
<reference evidence="2 3" key="1">
    <citation type="submission" date="2009-04" db="EMBL/GenBank/DDBJ databases">
        <authorList>
            <person name="Sebastian Y."/>
            <person name="Madupu R."/>
            <person name="Durkin A.S."/>
            <person name="Torralba M."/>
            <person name="Methe B."/>
            <person name="Sutton G.G."/>
            <person name="Strausberg R.L."/>
            <person name="Nelson K.E."/>
        </authorList>
    </citation>
    <scope>NUCLEOTIDE SEQUENCE [LARGE SCALE GENOMIC DNA]</scope>
    <source>
        <strain evidence="2 3">60-3</strain>
    </source>
</reference>
<dbReference type="Proteomes" id="UP000003303">
    <property type="component" value="Unassembled WGS sequence"/>
</dbReference>
<proteinExistence type="predicted"/>
<evidence type="ECO:0000313" key="2">
    <source>
        <dbReference type="EMBL" id="EEK17323.1"/>
    </source>
</evidence>
<evidence type="ECO:0000313" key="3">
    <source>
        <dbReference type="Proteomes" id="UP000003303"/>
    </source>
</evidence>
<evidence type="ECO:0000256" key="1">
    <source>
        <dbReference type="SAM" id="SignalP"/>
    </source>
</evidence>